<evidence type="ECO:0000313" key="4">
    <source>
        <dbReference type="Proteomes" id="UP000236884"/>
    </source>
</evidence>
<proteinExistence type="predicted"/>
<evidence type="ECO:0000256" key="2">
    <source>
        <dbReference type="SAM" id="SignalP"/>
    </source>
</evidence>
<name>A0A0S3PPN2_9BRAD</name>
<dbReference type="Proteomes" id="UP000236884">
    <property type="component" value="Chromosome"/>
</dbReference>
<gene>
    <name evidence="3" type="ORF">GJW-30_1_00381</name>
</gene>
<organism evidence="3 4">
    <name type="scientific">Variibacter gotjawalensis</name>
    <dbReference type="NCBI Taxonomy" id="1333996"/>
    <lineage>
        <taxon>Bacteria</taxon>
        <taxon>Pseudomonadati</taxon>
        <taxon>Pseudomonadota</taxon>
        <taxon>Alphaproteobacteria</taxon>
        <taxon>Hyphomicrobiales</taxon>
        <taxon>Nitrobacteraceae</taxon>
        <taxon>Variibacter</taxon>
    </lineage>
</organism>
<protein>
    <recommendedName>
        <fullName evidence="5">IgA FC receptor</fullName>
    </recommendedName>
</protein>
<dbReference type="EMBL" id="AP014946">
    <property type="protein sequence ID" value="BAT57871.1"/>
    <property type="molecule type" value="Genomic_DNA"/>
</dbReference>
<dbReference type="OrthoDB" id="8264791at2"/>
<dbReference type="AlphaFoldDB" id="A0A0S3PPN2"/>
<dbReference type="KEGG" id="vgo:GJW-30_1_00381"/>
<feature type="region of interest" description="Disordered" evidence="1">
    <location>
        <begin position="227"/>
        <end position="247"/>
    </location>
</feature>
<keyword evidence="4" id="KW-1185">Reference proteome</keyword>
<evidence type="ECO:0000256" key="1">
    <source>
        <dbReference type="SAM" id="MobiDB-lite"/>
    </source>
</evidence>
<feature type="chain" id="PRO_5006615563" description="IgA FC receptor" evidence="2">
    <location>
        <begin position="23"/>
        <end position="269"/>
    </location>
</feature>
<accession>A0A0S3PPN2</accession>
<evidence type="ECO:0008006" key="5">
    <source>
        <dbReference type="Google" id="ProtNLM"/>
    </source>
</evidence>
<reference evidence="3 4" key="1">
    <citation type="submission" date="2015-08" db="EMBL/GenBank/DDBJ databases">
        <title>Investigation of the bacterial diversity of lava forest soil.</title>
        <authorList>
            <person name="Lee J.S."/>
        </authorList>
    </citation>
    <scope>NUCLEOTIDE SEQUENCE [LARGE SCALE GENOMIC DNA]</scope>
    <source>
        <strain evidence="3 4">GJW-30</strain>
    </source>
</reference>
<dbReference type="RefSeq" id="WP_130364707.1">
    <property type="nucleotide sequence ID" value="NZ_AP014946.1"/>
</dbReference>
<sequence>MKFRSAALVMTAVYGFAAPAVAQNANADWGPPPAGHSNGPQWGPPPGAAPQQPAPAVRNVTPGREPAPAAAPAQAATPARPAPQAMAPAPAASPGWGAPQAPAAPAGWGPPPAQAVGPQWGPPGGAPGGMQSGNQVLQQEPPCMKDITPLRAAVERDGGVVKKAIESKADRAVVCTGLTKFAATEAKFVNYLDKNQQFCGVPADVVGQLKKNHSHTVKLRGQACATAPAQAGRPQGTGLSEALGTSRGPAPVVNRGGAFGTLTGSAIAR</sequence>
<evidence type="ECO:0000313" key="3">
    <source>
        <dbReference type="EMBL" id="BAT57871.1"/>
    </source>
</evidence>
<feature type="region of interest" description="Disordered" evidence="1">
    <location>
        <begin position="27"/>
        <end position="136"/>
    </location>
</feature>
<feature type="signal peptide" evidence="2">
    <location>
        <begin position="1"/>
        <end position="22"/>
    </location>
</feature>
<keyword evidence="2" id="KW-0732">Signal</keyword>
<feature type="compositionally biased region" description="Low complexity" evidence="1">
    <location>
        <begin position="66"/>
        <end position="107"/>
    </location>
</feature>